<name>A0A132PTI6_9MYCO</name>
<dbReference type="STRING" id="59750.AWC31_21860"/>
<dbReference type="EMBL" id="LGTW01000002">
    <property type="protein sequence ID" value="KWX25659.1"/>
    <property type="molecule type" value="Genomic_DNA"/>
</dbReference>
<keyword evidence="3" id="KW-1185">Reference proteome</keyword>
<feature type="region of interest" description="Disordered" evidence="1">
    <location>
        <begin position="219"/>
        <end position="266"/>
    </location>
</feature>
<protein>
    <submittedName>
        <fullName evidence="2">Lipoprotein</fullName>
    </submittedName>
</protein>
<dbReference type="PATRIC" id="fig|59750.3.peg.2520"/>
<evidence type="ECO:0000256" key="1">
    <source>
        <dbReference type="SAM" id="MobiDB-lite"/>
    </source>
</evidence>
<gene>
    <name evidence="2" type="ORF">AFM11_03225</name>
</gene>
<evidence type="ECO:0000313" key="2">
    <source>
        <dbReference type="EMBL" id="KWX25659.1"/>
    </source>
</evidence>
<feature type="region of interest" description="Disordered" evidence="1">
    <location>
        <begin position="20"/>
        <end position="46"/>
    </location>
</feature>
<sequence length="266" mass="26363">MFVVLGASVTLFLAGCGSESSPASPSGSPAMSSQAPQARAGEEPDAQYCAHNQDPKCAKGSYLGPFVSLTAGGGHWDANGAPVNGGPVGADGSTGNNLTQEYCARNEDPACPIGSYVAPNAIRNPDGSHTYVACEGTVCTNPNHGGADPAGTWGPNGQPVNGGPVGADGSVNNNLTQEYCARNQDPGCPVGSYVAPNAIQNPDGSNGYVPCEGTICTNPNHGAGDAPETAGPPVDDAPDVDAPPQGDDSGDAGDVTTDTPEVGDAP</sequence>
<dbReference type="Proteomes" id="UP000070612">
    <property type="component" value="Unassembled WGS sequence"/>
</dbReference>
<organism evidence="2 3">
    <name type="scientific">Mycolicibacterium wolinskyi</name>
    <dbReference type="NCBI Taxonomy" id="59750"/>
    <lineage>
        <taxon>Bacteria</taxon>
        <taxon>Bacillati</taxon>
        <taxon>Actinomycetota</taxon>
        <taxon>Actinomycetes</taxon>
        <taxon>Mycobacteriales</taxon>
        <taxon>Mycobacteriaceae</taxon>
        <taxon>Mycolicibacterium</taxon>
    </lineage>
</organism>
<proteinExistence type="predicted"/>
<reference evidence="2 3" key="1">
    <citation type="submission" date="2015-07" db="EMBL/GenBank/DDBJ databases">
        <title>A draft genome sequence of Mycobacterium wolinskyi.</title>
        <authorList>
            <person name="de Man T.J."/>
            <person name="Perry K.A."/>
            <person name="Coulliette A.D."/>
            <person name="Jensen B."/>
            <person name="Toney N.C."/>
            <person name="Limbago B.M."/>
            <person name="Noble-Wang J."/>
        </authorList>
    </citation>
    <scope>NUCLEOTIDE SEQUENCE [LARGE SCALE GENOMIC DNA]</scope>
    <source>
        <strain evidence="2 3">CDC_01</strain>
    </source>
</reference>
<accession>A0A132PTI6</accession>
<feature type="compositionally biased region" description="Low complexity" evidence="1">
    <location>
        <begin position="20"/>
        <end position="38"/>
    </location>
</feature>
<comment type="caution">
    <text evidence="2">The sequence shown here is derived from an EMBL/GenBank/DDBJ whole genome shotgun (WGS) entry which is preliminary data.</text>
</comment>
<keyword evidence="2" id="KW-0449">Lipoprotein</keyword>
<evidence type="ECO:0000313" key="3">
    <source>
        <dbReference type="Proteomes" id="UP000070612"/>
    </source>
</evidence>
<dbReference type="AlphaFoldDB" id="A0A132PTI6"/>